<proteinExistence type="predicted"/>
<dbReference type="InterPro" id="IPR011990">
    <property type="entry name" value="TPR-like_helical_dom_sf"/>
</dbReference>
<accession>A0ABZ1BTH3</accession>
<dbReference type="SUPFAM" id="SSF48452">
    <property type="entry name" value="TPR-like"/>
    <property type="match status" value="1"/>
</dbReference>
<dbReference type="Pfam" id="PF02810">
    <property type="entry name" value="SEC-C"/>
    <property type="match status" value="1"/>
</dbReference>
<protein>
    <submittedName>
        <fullName evidence="1">SEC-C metal-binding domain-containing protein</fullName>
    </submittedName>
</protein>
<dbReference type="SUPFAM" id="SSF103642">
    <property type="entry name" value="Sec-C motif"/>
    <property type="match status" value="1"/>
</dbReference>
<name>A0ABZ1BTH3_9FIRM</name>
<dbReference type="Gene3D" id="1.25.40.10">
    <property type="entry name" value="Tetratricopeptide repeat domain"/>
    <property type="match status" value="1"/>
</dbReference>
<dbReference type="PANTHER" id="PTHR33747">
    <property type="entry name" value="UPF0225 PROTEIN SCO1677"/>
    <property type="match status" value="1"/>
</dbReference>
<organism evidence="1 2">
    <name type="scientific">Geochorda subterranea</name>
    <dbReference type="NCBI Taxonomy" id="3109564"/>
    <lineage>
        <taxon>Bacteria</taxon>
        <taxon>Bacillati</taxon>
        <taxon>Bacillota</taxon>
        <taxon>Limnochordia</taxon>
        <taxon>Limnochordales</taxon>
        <taxon>Geochordaceae</taxon>
        <taxon>Geochorda</taxon>
    </lineage>
</organism>
<dbReference type="InterPro" id="IPR004027">
    <property type="entry name" value="SEC_C_motif"/>
</dbReference>
<dbReference type="Proteomes" id="UP001333102">
    <property type="component" value="Chromosome"/>
</dbReference>
<evidence type="ECO:0000313" key="1">
    <source>
        <dbReference type="EMBL" id="WRP15755.1"/>
    </source>
</evidence>
<dbReference type="RefSeq" id="WP_324670163.1">
    <property type="nucleotide sequence ID" value="NZ_CP141614.1"/>
</dbReference>
<gene>
    <name evidence="1" type="ORF">VLY81_06265</name>
</gene>
<evidence type="ECO:0000313" key="2">
    <source>
        <dbReference type="Proteomes" id="UP001333102"/>
    </source>
</evidence>
<dbReference type="Gene3D" id="3.10.450.50">
    <property type="match status" value="1"/>
</dbReference>
<reference evidence="2" key="1">
    <citation type="submission" date="2023-12" db="EMBL/GenBank/DDBJ databases">
        <title>Novel isolates from deep terrestrial aquifers shed light on the physiology and ecology of the class Limnochordia.</title>
        <authorList>
            <person name="Karnachuk O.V."/>
            <person name="Lukina A.P."/>
            <person name="Avakyan M.R."/>
            <person name="Kadnikov V."/>
            <person name="Begmatov S."/>
            <person name="Beletsky A.V."/>
            <person name="Mardanov A.V."/>
            <person name="Ravin N.V."/>
        </authorList>
    </citation>
    <scope>NUCLEOTIDE SEQUENCE [LARGE SCALE GENOMIC DNA]</scope>
    <source>
        <strain evidence="2">LN</strain>
    </source>
</reference>
<sequence>MGASREWLRKEQRILALLHGPRPDCDQAARLLEELAAAPGAGKVCDIAGLYSELADAYAGAGRLEEAIVAKQRALQAGLRSVPDGRADIAEYLLRLGRREEADQLFAALAAEYPDDVWLYNNAGMAYQAAGDHEAALRWLTRGLELALATGDPEGLVAQLSDLRRESLAALGRPHDELEKRADAFLEEHDRLDYPDHLDRHALAEHQEPGEALPPLVSDRQQVQSAVAWFPPGELEAALDRWPQWREAPEKRSYEAHRRAVQNALVRLNGLGQNPALAPIKVDELVEWARREGRDPSRPESVAAYAALIAAQGRTVSWPPGRNEPCWCGSGRKYKKCCGGPEADWPEMLP</sequence>
<dbReference type="EMBL" id="CP141614">
    <property type="protein sequence ID" value="WRP15755.1"/>
    <property type="molecule type" value="Genomic_DNA"/>
</dbReference>
<dbReference type="PANTHER" id="PTHR33747:SF1">
    <property type="entry name" value="ADENYLATE CYCLASE-ASSOCIATED CAP C-TERMINAL DOMAIN-CONTAINING PROTEIN"/>
    <property type="match status" value="1"/>
</dbReference>
<keyword evidence="2" id="KW-1185">Reference proteome</keyword>